<comment type="similarity">
    <text evidence="2">Belongs to the methyl-accepting chemotaxis (MCP) protein family.</text>
</comment>
<comment type="caution">
    <text evidence="8">The sequence shown here is derived from an EMBL/GenBank/DDBJ whole genome shotgun (WGS) entry which is preliminary data.</text>
</comment>
<dbReference type="GO" id="GO:0016020">
    <property type="term" value="C:membrane"/>
    <property type="evidence" value="ECO:0007669"/>
    <property type="project" value="InterPro"/>
</dbReference>
<dbReference type="Gene3D" id="6.10.340.10">
    <property type="match status" value="1"/>
</dbReference>
<dbReference type="Proteomes" id="UP000468766">
    <property type="component" value="Unassembled WGS sequence"/>
</dbReference>
<evidence type="ECO:0000313" key="9">
    <source>
        <dbReference type="Proteomes" id="UP000468766"/>
    </source>
</evidence>
<dbReference type="FunFam" id="1.10.287.950:FF:000001">
    <property type="entry name" value="Methyl-accepting chemotaxis sensory transducer"/>
    <property type="match status" value="1"/>
</dbReference>
<organism evidence="8 9">
    <name type="scientific">Heliorestis acidaminivorans</name>
    <dbReference type="NCBI Taxonomy" id="553427"/>
    <lineage>
        <taxon>Bacteria</taxon>
        <taxon>Bacillati</taxon>
        <taxon>Bacillota</taxon>
        <taxon>Clostridia</taxon>
        <taxon>Eubacteriales</taxon>
        <taxon>Heliobacteriaceae</taxon>
        <taxon>Heliorestis</taxon>
    </lineage>
</organism>
<accession>A0A6I0EWY1</accession>
<dbReference type="SUPFAM" id="SSF58104">
    <property type="entry name" value="Methyl-accepting chemotaxis protein (MCP) signaling domain"/>
    <property type="match status" value="1"/>
</dbReference>
<keyword evidence="5" id="KW-0812">Transmembrane</keyword>
<dbReference type="PRINTS" id="PR00260">
    <property type="entry name" value="CHEMTRNSDUCR"/>
</dbReference>
<evidence type="ECO:0000259" key="7">
    <source>
        <dbReference type="PROSITE" id="PS50885"/>
    </source>
</evidence>
<dbReference type="EMBL" id="WBXO01000010">
    <property type="protein sequence ID" value="KAB2951653.1"/>
    <property type="molecule type" value="Genomic_DNA"/>
</dbReference>
<evidence type="ECO:0000256" key="5">
    <source>
        <dbReference type="SAM" id="Phobius"/>
    </source>
</evidence>
<dbReference type="InterPro" id="IPR004090">
    <property type="entry name" value="Chemotax_Me-accpt_rcpt"/>
</dbReference>
<dbReference type="OrthoDB" id="1790929at2"/>
<dbReference type="Pfam" id="PF00672">
    <property type="entry name" value="HAMP"/>
    <property type="match status" value="1"/>
</dbReference>
<dbReference type="SMART" id="SM00304">
    <property type="entry name" value="HAMP"/>
    <property type="match status" value="1"/>
</dbReference>
<dbReference type="SMART" id="SM00283">
    <property type="entry name" value="MA"/>
    <property type="match status" value="1"/>
</dbReference>
<dbReference type="PANTHER" id="PTHR32089">
    <property type="entry name" value="METHYL-ACCEPTING CHEMOTAXIS PROTEIN MCPB"/>
    <property type="match status" value="1"/>
</dbReference>
<feature type="transmembrane region" description="Helical" evidence="5">
    <location>
        <begin position="12"/>
        <end position="32"/>
    </location>
</feature>
<feature type="compositionally biased region" description="Polar residues" evidence="4">
    <location>
        <begin position="525"/>
        <end position="538"/>
    </location>
</feature>
<keyword evidence="5" id="KW-1133">Transmembrane helix</keyword>
<dbReference type="PANTHER" id="PTHR32089:SF112">
    <property type="entry name" value="LYSOZYME-LIKE PROTEIN-RELATED"/>
    <property type="match status" value="1"/>
</dbReference>
<dbReference type="GO" id="GO:0004888">
    <property type="term" value="F:transmembrane signaling receptor activity"/>
    <property type="evidence" value="ECO:0007669"/>
    <property type="project" value="InterPro"/>
</dbReference>
<evidence type="ECO:0000256" key="1">
    <source>
        <dbReference type="ARBA" id="ARBA00023224"/>
    </source>
</evidence>
<dbReference type="Gene3D" id="1.10.287.950">
    <property type="entry name" value="Methyl-accepting chemotaxis protein"/>
    <property type="match status" value="1"/>
</dbReference>
<dbReference type="PROSITE" id="PS50885">
    <property type="entry name" value="HAMP"/>
    <property type="match status" value="1"/>
</dbReference>
<protein>
    <submittedName>
        <fullName evidence="8">HAMP domain-containing protein</fullName>
    </submittedName>
</protein>
<evidence type="ECO:0000313" key="8">
    <source>
        <dbReference type="EMBL" id="KAB2951653.1"/>
    </source>
</evidence>
<dbReference type="PROSITE" id="PS50111">
    <property type="entry name" value="CHEMOTAXIS_TRANSDUC_2"/>
    <property type="match status" value="1"/>
</dbReference>
<dbReference type="CDD" id="cd06225">
    <property type="entry name" value="HAMP"/>
    <property type="match status" value="1"/>
</dbReference>
<dbReference type="Pfam" id="PF12729">
    <property type="entry name" value="4HB_MCP_1"/>
    <property type="match status" value="1"/>
</dbReference>
<dbReference type="GO" id="GO:0006935">
    <property type="term" value="P:chemotaxis"/>
    <property type="evidence" value="ECO:0007669"/>
    <property type="project" value="InterPro"/>
</dbReference>
<gene>
    <name evidence="8" type="ORF">F9B85_11510</name>
</gene>
<evidence type="ECO:0000259" key="6">
    <source>
        <dbReference type="PROSITE" id="PS50111"/>
    </source>
</evidence>
<dbReference type="Pfam" id="PF00015">
    <property type="entry name" value="MCPsignal"/>
    <property type="match status" value="1"/>
</dbReference>
<reference evidence="8 9" key="1">
    <citation type="submission" date="2019-10" db="EMBL/GenBank/DDBJ databases">
        <title>Whole-genome sequence of the extremophile Heliorestis acidaminivorans DSM 24790.</title>
        <authorList>
            <person name="Kyndt J.A."/>
            <person name="Meyer T.E."/>
        </authorList>
    </citation>
    <scope>NUCLEOTIDE SEQUENCE [LARGE SCALE GENOMIC DNA]</scope>
    <source>
        <strain evidence="8 9">DSM 24790</strain>
    </source>
</reference>
<name>A0A6I0EWY1_9FIRM</name>
<dbReference type="InterPro" id="IPR003660">
    <property type="entry name" value="HAMP_dom"/>
</dbReference>
<evidence type="ECO:0000256" key="3">
    <source>
        <dbReference type="PROSITE-ProRule" id="PRU00284"/>
    </source>
</evidence>
<feature type="transmembrane region" description="Helical" evidence="5">
    <location>
        <begin position="191"/>
        <end position="214"/>
    </location>
</feature>
<evidence type="ECO:0000256" key="2">
    <source>
        <dbReference type="ARBA" id="ARBA00029447"/>
    </source>
</evidence>
<keyword evidence="1 3" id="KW-0807">Transducer</keyword>
<feature type="region of interest" description="Disordered" evidence="4">
    <location>
        <begin position="523"/>
        <end position="555"/>
    </location>
</feature>
<keyword evidence="9" id="KW-1185">Reference proteome</keyword>
<dbReference type="CDD" id="cd11386">
    <property type="entry name" value="MCP_signal"/>
    <property type="match status" value="1"/>
</dbReference>
<feature type="compositionally biased region" description="Low complexity" evidence="4">
    <location>
        <begin position="539"/>
        <end position="555"/>
    </location>
</feature>
<dbReference type="InterPro" id="IPR024478">
    <property type="entry name" value="HlyB_4HB_MCP"/>
</dbReference>
<sequence>MFRNLNALTKILTLVVMLILFMISVGTVGFYYTNVITDEVEEMYNERLYPIKLVNEARANSRAAEAITKELLLANIDSTTTKELMDYANQRISNVDNIIADFEKTNLDTFEAEKLQQFKEAQKIYRTEREKALALSFNGEKEAGYVYFVQNASSILNELNKILSDIAEHNDEEAVRLFALAKENSNRADTMIIVFTTLASLFSLVLGSFIALMISKPLIEVVEKIKEVANGNLAIKPVDVKSTDEVGQLGKALNQMIENLRSVIRQVNESAEQVAASSEELSASSQQFAASNQQVATSVNVVALSVQDQEKAIDKTSTIIEQVSSGMQQIAANAHSGATIAEQTTNAANEGSESIKYVISQMNNIEQAVNNTAEVITSLGERSKEIEQIVVAISGIAAQTNLLALNAAIEAARAGEQGKGFAVVAEEVRKLAEQAEGSSKEIAQLIGEIQKDTDKAIVVMNKGTHEVKVGSEVVNKAGRSFTEIAKLINDMSQQMSEISASTQETARGAQEITSSMKELEKISRENTSQAQNISAATEEQSASMEQISSSSQSLAQMSVDLQSSINRFRV</sequence>
<keyword evidence="5" id="KW-0472">Membrane</keyword>
<dbReference type="RefSeq" id="WP_151621063.1">
    <property type="nucleotide sequence ID" value="NZ_WBXO01000010.1"/>
</dbReference>
<dbReference type="GO" id="GO:0007165">
    <property type="term" value="P:signal transduction"/>
    <property type="evidence" value="ECO:0007669"/>
    <property type="project" value="UniProtKB-KW"/>
</dbReference>
<proteinExistence type="inferred from homology"/>
<feature type="domain" description="HAMP" evidence="7">
    <location>
        <begin position="212"/>
        <end position="265"/>
    </location>
</feature>
<feature type="domain" description="Methyl-accepting transducer" evidence="6">
    <location>
        <begin position="284"/>
        <end position="520"/>
    </location>
</feature>
<dbReference type="InterPro" id="IPR004089">
    <property type="entry name" value="MCPsignal_dom"/>
</dbReference>
<dbReference type="AlphaFoldDB" id="A0A6I0EWY1"/>
<evidence type="ECO:0000256" key="4">
    <source>
        <dbReference type="SAM" id="MobiDB-lite"/>
    </source>
</evidence>